<sequence>MRASLITTCLAATLANVASGAAISKHELLDASNDHESAKEPVKKLIAEIQQGLIDELSKRGPDAACNLDKVVYRREYGDLTREERLDYVRAMQCMMDAPAKTPASVSPGAKNRFDDFVVTHIQQTFTAHYSGNFQAWHRWFMHSWEKALRDECGYKGYQPKLIGRTKQYWDWSKYAEAPQDSPIFNGEDDSMGGNGEYLPDFPNSVIVLPEGVTGDDIELPRGLGGGLVTKGPFANMTVNLGPYAALHDTAPNPQADGLGYNPRPLKRDVGPAMNMRYANASTLWNLLHKPNIKEYRLLLEGPFNTGEIGPHGGGHYTINLCSGDPGGDFWTAPAEPAFYLHHGMMDRMWSLWQAIDPETRHVDLDAGAYGHRTWNNEPPSPLTSLDDTIDMGYVGEGSVIREQMSTIDGPHCYLYK</sequence>
<dbReference type="Pfam" id="PF00264">
    <property type="entry name" value="Tyrosinase"/>
    <property type="match status" value="1"/>
</dbReference>
<feature type="signal peptide" evidence="2">
    <location>
        <begin position="1"/>
        <end position="20"/>
    </location>
</feature>
<dbReference type="PRINTS" id="PR00092">
    <property type="entry name" value="TYROSINASE"/>
</dbReference>
<dbReference type="PANTHER" id="PTHR11474">
    <property type="entry name" value="TYROSINASE FAMILY MEMBER"/>
    <property type="match status" value="1"/>
</dbReference>
<dbReference type="GeneID" id="92083934"/>
<dbReference type="InterPro" id="IPR008922">
    <property type="entry name" value="Di-copper_centre_dom_sf"/>
</dbReference>
<dbReference type="Gene3D" id="1.10.1280.10">
    <property type="entry name" value="Di-copper center containing domain from catechol oxidase"/>
    <property type="match status" value="1"/>
</dbReference>
<dbReference type="SUPFAM" id="SSF48056">
    <property type="entry name" value="Di-copper centre-containing domain"/>
    <property type="match status" value="1"/>
</dbReference>
<evidence type="ECO:0000313" key="4">
    <source>
        <dbReference type="EMBL" id="KAK7937782.1"/>
    </source>
</evidence>
<dbReference type="PANTHER" id="PTHR11474:SF116">
    <property type="entry name" value="TYROSINASE"/>
    <property type="match status" value="1"/>
</dbReference>
<comment type="caution">
    <text evidence="4">The sequence shown here is derived from an EMBL/GenBank/DDBJ whole genome shotgun (WGS) entry which is preliminary data.</text>
</comment>
<evidence type="ECO:0000259" key="3">
    <source>
        <dbReference type="Pfam" id="PF00264"/>
    </source>
</evidence>
<proteinExistence type="predicted"/>
<dbReference type="InterPro" id="IPR002227">
    <property type="entry name" value="Tyrosinase_Cu-bd"/>
</dbReference>
<dbReference type="Proteomes" id="UP001391051">
    <property type="component" value="Unassembled WGS sequence"/>
</dbReference>
<dbReference type="InterPro" id="IPR050316">
    <property type="entry name" value="Tyrosinase/Hemocyanin"/>
</dbReference>
<feature type="chain" id="PRO_5046301898" description="Tyrosinase copper-binding domain-containing protein" evidence="2">
    <location>
        <begin position="21"/>
        <end position="417"/>
    </location>
</feature>
<keyword evidence="5" id="KW-1185">Reference proteome</keyword>
<keyword evidence="1" id="KW-0479">Metal-binding</keyword>
<evidence type="ECO:0000256" key="1">
    <source>
        <dbReference type="ARBA" id="ARBA00022723"/>
    </source>
</evidence>
<keyword evidence="2" id="KW-0732">Signal</keyword>
<organism evidence="4 5">
    <name type="scientific">Apiospora aurea</name>
    <dbReference type="NCBI Taxonomy" id="335848"/>
    <lineage>
        <taxon>Eukaryota</taxon>
        <taxon>Fungi</taxon>
        <taxon>Dikarya</taxon>
        <taxon>Ascomycota</taxon>
        <taxon>Pezizomycotina</taxon>
        <taxon>Sordariomycetes</taxon>
        <taxon>Xylariomycetidae</taxon>
        <taxon>Amphisphaeriales</taxon>
        <taxon>Apiosporaceae</taxon>
        <taxon>Apiospora</taxon>
    </lineage>
</organism>
<name>A0ABR1PTV5_9PEZI</name>
<reference evidence="4 5" key="1">
    <citation type="submission" date="2023-01" db="EMBL/GenBank/DDBJ databases">
        <title>Analysis of 21 Apiospora genomes using comparative genomics revels a genus with tremendous synthesis potential of carbohydrate active enzymes and secondary metabolites.</title>
        <authorList>
            <person name="Sorensen T."/>
        </authorList>
    </citation>
    <scope>NUCLEOTIDE SEQUENCE [LARGE SCALE GENOMIC DNA]</scope>
    <source>
        <strain evidence="4 5">CBS 24483</strain>
    </source>
</reference>
<evidence type="ECO:0000256" key="2">
    <source>
        <dbReference type="SAM" id="SignalP"/>
    </source>
</evidence>
<protein>
    <recommendedName>
        <fullName evidence="3">Tyrosinase copper-binding domain-containing protein</fullName>
    </recommendedName>
</protein>
<feature type="domain" description="Tyrosinase copper-binding" evidence="3">
    <location>
        <begin position="111"/>
        <end position="355"/>
    </location>
</feature>
<accession>A0ABR1PTV5</accession>
<gene>
    <name evidence="4" type="ORF">PG986_014650</name>
</gene>
<dbReference type="RefSeq" id="XP_066693110.1">
    <property type="nucleotide sequence ID" value="XM_066850872.1"/>
</dbReference>
<evidence type="ECO:0000313" key="5">
    <source>
        <dbReference type="Proteomes" id="UP001391051"/>
    </source>
</evidence>
<dbReference type="EMBL" id="JAQQWE010000010">
    <property type="protein sequence ID" value="KAK7937782.1"/>
    <property type="molecule type" value="Genomic_DNA"/>
</dbReference>